<evidence type="ECO:0000313" key="6">
    <source>
        <dbReference type="Proteomes" id="UP001352263"/>
    </source>
</evidence>
<dbReference type="InterPro" id="IPR000524">
    <property type="entry name" value="Tscrpt_reg_HTH_GntR"/>
</dbReference>
<feature type="domain" description="HTH gntR-type" evidence="4">
    <location>
        <begin position="3"/>
        <end position="70"/>
    </location>
</feature>
<dbReference type="PANTHER" id="PTHR43537:SF41">
    <property type="entry name" value="TRANSCRIPTIONAL REGULATORY PROTEIN"/>
    <property type="match status" value="1"/>
</dbReference>
<dbReference type="SMART" id="SM00345">
    <property type="entry name" value="HTH_GNTR"/>
    <property type="match status" value="1"/>
</dbReference>
<sequence length="216" mass="24073">MAQVTSDQIFTTLRRRIFDGDLGGGMPLDQEKLANEFGVDGLPVNDALRRLEGEGLVRQDPQNGPVVLVHSIDDVIEMLDIRIGLETRALKLAIPNLRHAHIAEAEAILATYDETNSPSSWAYLNLKFHLALYRPANRPRLLKMIEDLALGTQRYTRIHISNMLGRDRPQNDHYGILHAARIGDVDNAVRLLEEHITQTQQALLAPRKSAGAPPAN</sequence>
<dbReference type="EMBL" id="JAWIIV010000001">
    <property type="protein sequence ID" value="MEC4717848.1"/>
    <property type="molecule type" value="Genomic_DNA"/>
</dbReference>
<dbReference type="Gene3D" id="1.20.120.530">
    <property type="entry name" value="GntR ligand-binding domain-like"/>
    <property type="match status" value="1"/>
</dbReference>
<dbReference type="SMART" id="SM00895">
    <property type="entry name" value="FCD"/>
    <property type="match status" value="1"/>
</dbReference>
<accession>A0ABU6J2J7</accession>
<keyword evidence="2" id="KW-0238">DNA-binding</keyword>
<evidence type="ECO:0000313" key="5">
    <source>
        <dbReference type="EMBL" id="MEC4717848.1"/>
    </source>
</evidence>
<dbReference type="InterPro" id="IPR008920">
    <property type="entry name" value="TF_FadR/GntR_C"/>
</dbReference>
<dbReference type="InterPro" id="IPR036388">
    <property type="entry name" value="WH-like_DNA-bd_sf"/>
</dbReference>
<dbReference type="InterPro" id="IPR036390">
    <property type="entry name" value="WH_DNA-bd_sf"/>
</dbReference>
<dbReference type="PANTHER" id="PTHR43537">
    <property type="entry name" value="TRANSCRIPTIONAL REGULATOR, GNTR FAMILY"/>
    <property type="match status" value="1"/>
</dbReference>
<protein>
    <submittedName>
        <fullName evidence="5">GntR family transcriptional regulator</fullName>
    </submittedName>
</protein>
<reference evidence="5 6" key="1">
    <citation type="submission" date="2023-10" db="EMBL/GenBank/DDBJ databases">
        <title>Noviherbaspirillum sp. CPCC 100848 genome assembly.</title>
        <authorList>
            <person name="Li X.Y."/>
            <person name="Fang X.M."/>
        </authorList>
    </citation>
    <scope>NUCLEOTIDE SEQUENCE [LARGE SCALE GENOMIC DNA]</scope>
    <source>
        <strain evidence="5 6">CPCC 100848</strain>
    </source>
</reference>
<keyword evidence="3" id="KW-0804">Transcription</keyword>
<proteinExistence type="predicted"/>
<dbReference type="Proteomes" id="UP001352263">
    <property type="component" value="Unassembled WGS sequence"/>
</dbReference>
<keyword evidence="6" id="KW-1185">Reference proteome</keyword>
<comment type="caution">
    <text evidence="5">The sequence shown here is derived from an EMBL/GenBank/DDBJ whole genome shotgun (WGS) entry which is preliminary data.</text>
</comment>
<dbReference type="SUPFAM" id="SSF46785">
    <property type="entry name" value="Winged helix' DNA-binding domain"/>
    <property type="match status" value="1"/>
</dbReference>
<organism evidence="5 6">
    <name type="scientific">Noviherbaspirillum album</name>
    <dbReference type="NCBI Taxonomy" id="3080276"/>
    <lineage>
        <taxon>Bacteria</taxon>
        <taxon>Pseudomonadati</taxon>
        <taxon>Pseudomonadota</taxon>
        <taxon>Betaproteobacteria</taxon>
        <taxon>Burkholderiales</taxon>
        <taxon>Oxalobacteraceae</taxon>
        <taxon>Noviherbaspirillum</taxon>
    </lineage>
</organism>
<name>A0ABU6J2J7_9BURK</name>
<evidence type="ECO:0000259" key="4">
    <source>
        <dbReference type="PROSITE" id="PS50949"/>
    </source>
</evidence>
<evidence type="ECO:0000256" key="2">
    <source>
        <dbReference type="ARBA" id="ARBA00023125"/>
    </source>
</evidence>
<dbReference type="Pfam" id="PF00392">
    <property type="entry name" value="GntR"/>
    <property type="match status" value="1"/>
</dbReference>
<evidence type="ECO:0000256" key="1">
    <source>
        <dbReference type="ARBA" id="ARBA00023015"/>
    </source>
</evidence>
<dbReference type="InterPro" id="IPR011711">
    <property type="entry name" value="GntR_C"/>
</dbReference>
<dbReference type="PROSITE" id="PS50949">
    <property type="entry name" value="HTH_GNTR"/>
    <property type="match status" value="1"/>
</dbReference>
<evidence type="ECO:0000256" key="3">
    <source>
        <dbReference type="ARBA" id="ARBA00023163"/>
    </source>
</evidence>
<gene>
    <name evidence="5" type="ORF">RY831_01680</name>
</gene>
<keyword evidence="1" id="KW-0805">Transcription regulation</keyword>
<dbReference type="Gene3D" id="1.10.10.10">
    <property type="entry name" value="Winged helix-like DNA-binding domain superfamily/Winged helix DNA-binding domain"/>
    <property type="match status" value="1"/>
</dbReference>
<dbReference type="Pfam" id="PF07729">
    <property type="entry name" value="FCD"/>
    <property type="match status" value="1"/>
</dbReference>
<dbReference type="SUPFAM" id="SSF48008">
    <property type="entry name" value="GntR ligand-binding domain-like"/>
    <property type="match status" value="1"/>
</dbReference>